<dbReference type="EMBL" id="CP095749">
    <property type="protein sequence ID" value="WEB45491.1"/>
    <property type="molecule type" value="Genomic_DNA"/>
</dbReference>
<protein>
    <submittedName>
        <fullName evidence="4">DDE-type integrase/transposase/recombinase</fullName>
    </submittedName>
</protein>
<gene>
    <name evidence="3" type="ORF">MOV08_00410</name>
    <name evidence="4" type="ORF">MOV08_43570</name>
</gene>
<feature type="region of interest" description="Disordered" evidence="1">
    <location>
        <begin position="59"/>
        <end position="94"/>
    </location>
</feature>
<evidence type="ECO:0000313" key="4">
    <source>
        <dbReference type="EMBL" id="WEB45491.1"/>
    </source>
</evidence>
<organism evidence="4 5">
    <name type="scientific">Streptomyces yunnanensis</name>
    <dbReference type="NCBI Taxonomy" id="156453"/>
    <lineage>
        <taxon>Bacteria</taxon>
        <taxon>Bacillati</taxon>
        <taxon>Actinomycetota</taxon>
        <taxon>Actinomycetes</taxon>
        <taxon>Kitasatosporales</taxon>
        <taxon>Streptomycetaceae</taxon>
        <taxon>Streptomyces</taxon>
    </lineage>
</organism>
<dbReference type="InterPro" id="IPR032874">
    <property type="entry name" value="DDE_dom"/>
</dbReference>
<dbReference type="Proteomes" id="UP001218629">
    <property type="component" value="Chromosome"/>
</dbReference>
<dbReference type="Pfam" id="PF13610">
    <property type="entry name" value="DDE_Tnp_IS240"/>
    <property type="match status" value="1"/>
</dbReference>
<keyword evidence="5" id="KW-1185">Reference proteome</keyword>
<proteinExistence type="predicted"/>
<name>A0ABY8API6_9ACTN</name>
<evidence type="ECO:0000259" key="2">
    <source>
        <dbReference type="Pfam" id="PF13610"/>
    </source>
</evidence>
<evidence type="ECO:0000313" key="5">
    <source>
        <dbReference type="Proteomes" id="UP001218629"/>
    </source>
</evidence>
<feature type="domain" description="DDE" evidence="2">
    <location>
        <begin position="4"/>
        <end position="48"/>
    </location>
</feature>
<accession>A0ABY8API6</accession>
<sequence>MAGQDGNVLGVLVTAKRDARAAQWFFRRLLRDLQYVPRVAVADKLRSSIPVRLLRYLTPLPAPPPPAHRPRLPTSNERRSTPWTQAAGRTPATA</sequence>
<reference evidence="4 5" key="1">
    <citation type="submission" date="2022-03" db="EMBL/GenBank/DDBJ databases">
        <title>Streptomyces yunnanensis P86,complete genome.</title>
        <authorList>
            <person name="Chen S."/>
            <person name="Zhang Q."/>
        </authorList>
    </citation>
    <scope>NUCLEOTIDE SEQUENCE [LARGE SCALE GENOMIC DNA]</scope>
    <source>
        <strain evidence="4 5">P86</strain>
    </source>
</reference>
<dbReference type="EMBL" id="CP095749">
    <property type="protein sequence ID" value="WEB37935.1"/>
    <property type="molecule type" value="Genomic_DNA"/>
</dbReference>
<evidence type="ECO:0000313" key="3">
    <source>
        <dbReference type="EMBL" id="WEB37935.1"/>
    </source>
</evidence>
<evidence type="ECO:0000256" key="1">
    <source>
        <dbReference type="SAM" id="MobiDB-lite"/>
    </source>
</evidence>